<dbReference type="EMBL" id="WJQU01000002">
    <property type="protein sequence ID" value="KAJ6640824.1"/>
    <property type="molecule type" value="Genomic_DNA"/>
</dbReference>
<evidence type="ECO:0000313" key="1">
    <source>
        <dbReference type="EMBL" id="KAJ6640824.1"/>
    </source>
</evidence>
<dbReference type="AlphaFoldDB" id="A0A9Q0N1E9"/>
<organism evidence="1 2">
    <name type="scientific">Pseudolycoriella hygida</name>
    <dbReference type="NCBI Taxonomy" id="35572"/>
    <lineage>
        <taxon>Eukaryota</taxon>
        <taxon>Metazoa</taxon>
        <taxon>Ecdysozoa</taxon>
        <taxon>Arthropoda</taxon>
        <taxon>Hexapoda</taxon>
        <taxon>Insecta</taxon>
        <taxon>Pterygota</taxon>
        <taxon>Neoptera</taxon>
        <taxon>Endopterygota</taxon>
        <taxon>Diptera</taxon>
        <taxon>Nematocera</taxon>
        <taxon>Sciaroidea</taxon>
        <taxon>Sciaridae</taxon>
        <taxon>Pseudolycoriella</taxon>
    </lineage>
</organism>
<proteinExistence type="predicted"/>
<gene>
    <name evidence="1" type="ORF">Bhyg_05757</name>
</gene>
<dbReference type="Proteomes" id="UP001151699">
    <property type="component" value="Chromosome B"/>
</dbReference>
<reference evidence="1" key="1">
    <citation type="submission" date="2022-07" db="EMBL/GenBank/DDBJ databases">
        <authorList>
            <person name="Trinca V."/>
            <person name="Uliana J.V.C."/>
            <person name="Torres T.T."/>
            <person name="Ward R.J."/>
            <person name="Monesi N."/>
        </authorList>
    </citation>
    <scope>NUCLEOTIDE SEQUENCE</scope>
    <source>
        <strain evidence="1">HSMRA1968</strain>
        <tissue evidence="1">Whole embryos</tissue>
    </source>
</reference>
<protein>
    <submittedName>
        <fullName evidence="1">Uncharacterized protein</fullName>
    </submittedName>
</protein>
<name>A0A9Q0N1E9_9DIPT</name>
<comment type="caution">
    <text evidence="1">The sequence shown here is derived from an EMBL/GenBank/DDBJ whole genome shotgun (WGS) entry which is preliminary data.</text>
</comment>
<evidence type="ECO:0000313" key="2">
    <source>
        <dbReference type="Proteomes" id="UP001151699"/>
    </source>
</evidence>
<sequence length="75" mass="8936">MEKFISSGLTILCTFLDVMEKKCLIRRCQNMTVINITHPTFPKQVFMHLEELPQRLPRNGNIERYCERSCDERCE</sequence>
<accession>A0A9Q0N1E9</accession>
<keyword evidence="2" id="KW-1185">Reference proteome</keyword>